<name>A0A508TP30_9BRAD</name>
<evidence type="ECO:0000313" key="1">
    <source>
        <dbReference type="EMBL" id="VIO76110.1"/>
    </source>
</evidence>
<dbReference type="SUPFAM" id="SSF53335">
    <property type="entry name" value="S-adenosyl-L-methionine-dependent methyltransferases"/>
    <property type="match status" value="1"/>
</dbReference>
<comment type="caution">
    <text evidence="1">The sequence shown here is derived from an EMBL/GenBank/DDBJ whole genome shotgun (WGS) entry which is preliminary data.</text>
</comment>
<sequence length="247" mass="27706">MATRFYQDSYYARQRAGSRASASVILPIVFDFVKPKTLVDVGCGVGTWLSVAGDLGVTTLIGFEGAWVRDVTTEPGNLTVNVCELDSYIVLPPDLPARYDLALCTEVAEHLPEKRSTSLVNDLCALSDVVLFSAAIPGQGGSGHINEQWQGYWAEKFRAHEFYPYDVVRPRVWNNATVEPWYRQNMLFYVSKKLASTMKGLQPSEMLNVMHPELYGWKHPPGIRYLLRELPPAIKRLANRRLGRAAS</sequence>
<gene>
    <name evidence="1" type="ORF">CI1B_62410</name>
</gene>
<dbReference type="Gene3D" id="3.40.50.150">
    <property type="entry name" value="Vaccinia Virus protein VP39"/>
    <property type="match status" value="1"/>
</dbReference>
<dbReference type="InterPro" id="IPR029063">
    <property type="entry name" value="SAM-dependent_MTases_sf"/>
</dbReference>
<dbReference type="Pfam" id="PF13489">
    <property type="entry name" value="Methyltransf_23"/>
    <property type="match status" value="1"/>
</dbReference>
<evidence type="ECO:0000313" key="2">
    <source>
        <dbReference type="Proteomes" id="UP000328092"/>
    </source>
</evidence>
<keyword evidence="2" id="KW-1185">Reference proteome</keyword>
<proteinExistence type="predicted"/>
<dbReference type="OrthoDB" id="9791837at2"/>
<organism evidence="1 2">
    <name type="scientific">Bradyrhizobium ivorense</name>
    <dbReference type="NCBI Taxonomy" id="2511166"/>
    <lineage>
        <taxon>Bacteria</taxon>
        <taxon>Pseudomonadati</taxon>
        <taxon>Pseudomonadota</taxon>
        <taxon>Alphaproteobacteria</taxon>
        <taxon>Hyphomicrobiales</taxon>
        <taxon>Nitrobacteraceae</taxon>
        <taxon>Bradyrhizobium</taxon>
    </lineage>
</organism>
<protein>
    <recommendedName>
        <fullName evidence="3">Class I SAM-dependent methyltransferase</fullName>
    </recommendedName>
</protein>
<accession>A0A508TP30</accession>
<evidence type="ECO:0008006" key="3">
    <source>
        <dbReference type="Google" id="ProtNLM"/>
    </source>
</evidence>
<dbReference type="Proteomes" id="UP000328092">
    <property type="component" value="Unassembled WGS sequence"/>
</dbReference>
<dbReference type="AlphaFoldDB" id="A0A508TP30"/>
<dbReference type="RefSeq" id="WP_139862980.1">
    <property type="nucleotide sequence ID" value="NZ_CAADFC020000028.1"/>
</dbReference>
<reference evidence="1" key="1">
    <citation type="submission" date="2019-02" db="EMBL/GenBank/DDBJ databases">
        <authorList>
            <person name="Pothier F.J."/>
        </authorList>
    </citation>
    <scope>NUCLEOTIDE SEQUENCE</scope>
    <source>
        <strain evidence="1">CI-1B</strain>
    </source>
</reference>
<dbReference type="EMBL" id="CAADFC020000028">
    <property type="protein sequence ID" value="VIO76110.1"/>
    <property type="molecule type" value="Genomic_DNA"/>
</dbReference>